<dbReference type="Proteomes" id="UP000243547">
    <property type="component" value="Unassembled WGS sequence"/>
</dbReference>
<keyword evidence="2" id="KW-0175">Coiled coil</keyword>
<proteinExistence type="inferred from homology"/>
<feature type="coiled-coil region" evidence="2">
    <location>
        <begin position="40"/>
        <end position="74"/>
    </location>
</feature>
<dbReference type="AlphaFoldDB" id="A0A1M6KUQ9"/>
<dbReference type="OrthoDB" id="9776196at2"/>
<gene>
    <name evidence="3" type="ORF">SAMN02745227_00255</name>
</gene>
<organism evidence="3 4">
    <name type="scientific">Anaerobranca californiensis DSM 14826</name>
    <dbReference type="NCBI Taxonomy" id="1120989"/>
    <lineage>
        <taxon>Bacteria</taxon>
        <taxon>Bacillati</taxon>
        <taxon>Bacillota</taxon>
        <taxon>Clostridia</taxon>
        <taxon>Eubacteriales</taxon>
        <taxon>Proteinivoracaceae</taxon>
        <taxon>Anaerobranca</taxon>
    </lineage>
</organism>
<dbReference type="InterPro" id="IPR010273">
    <property type="entry name" value="DUF881"/>
</dbReference>
<dbReference type="STRING" id="1120989.SAMN02745227_00255"/>
<comment type="similarity">
    <text evidence="1">Belongs to the UPF0749 family.</text>
</comment>
<dbReference type="EMBL" id="FRAI01000005">
    <property type="protein sequence ID" value="SHJ62574.1"/>
    <property type="molecule type" value="Genomic_DNA"/>
</dbReference>
<name>A0A1M6KUQ9_9FIRM</name>
<evidence type="ECO:0000313" key="3">
    <source>
        <dbReference type="EMBL" id="SHJ62574.1"/>
    </source>
</evidence>
<accession>A0A1M6KUQ9</accession>
<evidence type="ECO:0000256" key="1">
    <source>
        <dbReference type="ARBA" id="ARBA00009108"/>
    </source>
</evidence>
<keyword evidence="4" id="KW-1185">Reference proteome</keyword>
<dbReference type="PANTHER" id="PTHR37313:SF2">
    <property type="entry name" value="UPF0749 PROTEIN YLXX"/>
    <property type="match status" value="1"/>
</dbReference>
<sequence>MGNKDKSTVALTLICLVLGFMLAVNFRTQQGVEQHLGVRETELRNKVIELVNKNQGLESQIKELEDLLNQYRSKAAAGESPSELLKQELENLQILAGLTDVYGEGVIVTVNDSTKERRQYDDPNLFIVHDEDLLKIVNILKAAGAEAIAINDLRLTAFSEITCAGPVIIVNGTRLAPHM</sequence>
<evidence type="ECO:0008006" key="5">
    <source>
        <dbReference type="Google" id="ProtNLM"/>
    </source>
</evidence>
<evidence type="ECO:0000256" key="2">
    <source>
        <dbReference type="SAM" id="Coils"/>
    </source>
</evidence>
<protein>
    <recommendedName>
        <fullName evidence="5">DUF881 domain-containing protein</fullName>
    </recommendedName>
</protein>
<reference evidence="4" key="1">
    <citation type="submission" date="2016-11" db="EMBL/GenBank/DDBJ databases">
        <authorList>
            <person name="Varghese N."/>
            <person name="Submissions S."/>
        </authorList>
    </citation>
    <scope>NUCLEOTIDE SEQUENCE [LARGE SCALE GENOMIC DNA]</scope>
    <source>
        <strain evidence="4">DSM 14826</strain>
    </source>
</reference>
<evidence type="ECO:0000313" key="4">
    <source>
        <dbReference type="Proteomes" id="UP000243547"/>
    </source>
</evidence>
<dbReference type="Gene3D" id="3.30.70.1880">
    <property type="entry name" value="Protein of unknown function DUF881"/>
    <property type="match status" value="1"/>
</dbReference>
<dbReference type="PANTHER" id="PTHR37313">
    <property type="entry name" value="UPF0749 PROTEIN RV1825"/>
    <property type="match status" value="1"/>
</dbReference>
<dbReference type="Pfam" id="PF05949">
    <property type="entry name" value="DUF881"/>
    <property type="match status" value="1"/>
</dbReference>